<evidence type="ECO:0000256" key="2">
    <source>
        <dbReference type="ARBA" id="ARBA00023015"/>
    </source>
</evidence>
<evidence type="ECO:0000256" key="4">
    <source>
        <dbReference type="ARBA" id="ARBA00023159"/>
    </source>
</evidence>
<evidence type="ECO:0000313" key="9">
    <source>
        <dbReference type="Proteomes" id="UP000019150"/>
    </source>
</evidence>
<name>W5TMH3_9NOCA</name>
<keyword evidence="4" id="KW-0010">Activator</keyword>
<dbReference type="STRING" id="1415166.NONO_c55490"/>
<dbReference type="AlphaFoldDB" id="W5TMH3"/>
<evidence type="ECO:0000256" key="6">
    <source>
        <dbReference type="SAM" id="MobiDB-lite"/>
    </source>
</evidence>
<dbReference type="EMBL" id="CP006850">
    <property type="protein sequence ID" value="AHH20329.1"/>
    <property type="molecule type" value="Genomic_DNA"/>
</dbReference>
<keyword evidence="5" id="KW-0804">Transcription</keyword>
<evidence type="ECO:0000256" key="5">
    <source>
        <dbReference type="ARBA" id="ARBA00023163"/>
    </source>
</evidence>
<dbReference type="GO" id="GO:0032993">
    <property type="term" value="C:protein-DNA complex"/>
    <property type="evidence" value="ECO:0007669"/>
    <property type="project" value="TreeGrafter"/>
</dbReference>
<dbReference type="Pfam" id="PF03466">
    <property type="entry name" value="LysR_substrate"/>
    <property type="match status" value="1"/>
</dbReference>
<reference evidence="8 9" key="1">
    <citation type="journal article" date="2014" name="Appl. Environ. Microbiol.">
        <title>Insights into the Microbial Degradation of Rubber and Gutta-Percha by Analysis of the Complete Genome of Nocardia nova SH22a.</title>
        <authorList>
            <person name="Luo Q."/>
            <person name="Hiessl S."/>
            <person name="Poehlein A."/>
            <person name="Daniel R."/>
            <person name="Steinbuchel A."/>
        </authorList>
    </citation>
    <scope>NUCLEOTIDE SEQUENCE [LARGE SCALE GENOMIC DNA]</scope>
    <source>
        <strain evidence="8">SH22a</strain>
    </source>
</reference>
<feature type="domain" description="LysR substrate-binding" evidence="7">
    <location>
        <begin position="18"/>
        <end position="104"/>
    </location>
</feature>
<dbReference type="Gene3D" id="3.40.190.290">
    <property type="match status" value="1"/>
</dbReference>
<proteinExistence type="inferred from homology"/>
<gene>
    <name evidence="8" type="ORF">NONO_c55490</name>
</gene>
<dbReference type="RefSeq" id="WP_025351695.1">
    <property type="nucleotide sequence ID" value="NZ_CP006850.1"/>
</dbReference>
<dbReference type="eggNOG" id="COG0583">
    <property type="taxonomic scope" value="Bacteria"/>
</dbReference>
<dbReference type="PANTHER" id="PTHR30346">
    <property type="entry name" value="TRANSCRIPTIONAL DUAL REGULATOR HCAR-RELATED"/>
    <property type="match status" value="1"/>
</dbReference>
<dbReference type="SUPFAM" id="SSF53850">
    <property type="entry name" value="Periplasmic binding protein-like II"/>
    <property type="match status" value="1"/>
</dbReference>
<evidence type="ECO:0000256" key="1">
    <source>
        <dbReference type="ARBA" id="ARBA00009437"/>
    </source>
</evidence>
<evidence type="ECO:0000313" key="8">
    <source>
        <dbReference type="EMBL" id="AHH20329.1"/>
    </source>
</evidence>
<evidence type="ECO:0000259" key="7">
    <source>
        <dbReference type="Pfam" id="PF03466"/>
    </source>
</evidence>
<organism evidence="8 9">
    <name type="scientific">Nocardia nova SH22a</name>
    <dbReference type="NCBI Taxonomy" id="1415166"/>
    <lineage>
        <taxon>Bacteria</taxon>
        <taxon>Bacillati</taxon>
        <taxon>Actinomycetota</taxon>
        <taxon>Actinomycetes</taxon>
        <taxon>Mycobacteriales</taxon>
        <taxon>Nocardiaceae</taxon>
        <taxon>Nocardia</taxon>
    </lineage>
</organism>
<dbReference type="Gene3D" id="3.40.190.10">
    <property type="entry name" value="Periplasmic binding protein-like II"/>
    <property type="match status" value="2"/>
</dbReference>
<dbReference type="KEGG" id="nno:NONO_c55490"/>
<feature type="region of interest" description="Disordered" evidence="6">
    <location>
        <begin position="178"/>
        <end position="250"/>
    </location>
</feature>
<dbReference type="GO" id="GO:0003677">
    <property type="term" value="F:DNA binding"/>
    <property type="evidence" value="ECO:0007669"/>
    <property type="project" value="UniProtKB-KW"/>
</dbReference>
<protein>
    <submittedName>
        <fullName evidence="8">Putative transcriptional regulator, LysR family</fullName>
    </submittedName>
</protein>
<dbReference type="Proteomes" id="UP000019150">
    <property type="component" value="Chromosome"/>
</dbReference>
<keyword evidence="3" id="KW-0238">DNA-binding</keyword>
<dbReference type="PATRIC" id="fig|1415166.3.peg.5720"/>
<dbReference type="PANTHER" id="PTHR30346:SF0">
    <property type="entry name" value="HCA OPERON TRANSCRIPTIONAL ACTIVATOR HCAR"/>
    <property type="match status" value="1"/>
</dbReference>
<comment type="similarity">
    <text evidence="1">Belongs to the LysR transcriptional regulatory family.</text>
</comment>
<feature type="compositionally biased region" description="Basic and acidic residues" evidence="6">
    <location>
        <begin position="186"/>
        <end position="197"/>
    </location>
</feature>
<keyword evidence="9" id="KW-1185">Reference proteome</keyword>
<sequence length="250" mass="26992">MTESAPATPRIGYVPGVTVAKWARIWTERFPGAPLDLVAIPQARQREALAGGEVDMCFVRLPIDRDGLHAIPLYHEVAVAVVPKEHPIALFDEVSLADLDGERMQDSSDLDGIGYTLELVAAVGGAAVVPHSLARLHHRRDLIYRPLIDVDPTRIALAWPIDHPGEFVEEFIGVVRGRSAASSRTAGERDRRGRDESDGQAGRGAAQGDRRNATGAKSGTGKQGGPKQGRRDAKSGRPGNSRGPRKRRGR</sequence>
<dbReference type="HOGENOM" id="CLU_039613_3_0_11"/>
<accession>W5TMH3</accession>
<dbReference type="InterPro" id="IPR005119">
    <property type="entry name" value="LysR_subst-bd"/>
</dbReference>
<dbReference type="GO" id="GO:0003700">
    <property type="term" value="F:DNA-binding transcription factor activity"/>
    <property type="evidence" value="ECO:0007669"/>
    <property type="project" value="TreeGrafter"/>
</dbReference>
<dbReference type="OrthoDB" id="3388207at2"/>
<keyword evidence="2" id="KW-0805">Transcription regulation</keyword>
<evidence type="ECO:0000256" key="3">
    <source>
        <dbReference type="ARBA" id="ARBA00023125"/>
    </source>
</evidence>